<dbReference type="EMBL" id="NWUW01000002">
    <property type="protein sequence ID" value="PIE96670.1"/>
    <property type="molecule type" value="Genomic_DNA"/>
</dbReference>
<comment type="caution">
    <text evidence="2">The sequence shown here is derived from an EMBL/GenBank/DDBJ whole genome shotgun (WGS) entry which is preliminary data.</text>
</comment>
<dbReference type="RefSeq" id="WP_000915154.1">
    <property type="nucleotide sequence ID" value="NZ_NWUW01000002.1"/>
</dbReference>
<protein>
    <recommendedName>
        <fullName evidence="4">Lipoprotein</fullName>
    </recommendedName>
</protein>
<gene>
    <name evidence="2" type="ORF">CO726_04295</name>
</gene>
<dbReference type="AlphaFoldDB" id="A0A2G6QK03"/>
<evidence type="ECO:0000313" key="3">
    <source>
        <dbReference type="Proteomes" id="UP000228484"/>
    </source>
</evidence>
<dbReference type="PROSITE" id="PS51257">
    <property type="entry name" value="PROKAR_LIPOPROTEIN"/>
    <property type="match status" value="1"/>
</dbReference>
<evidence type="ECO:0008006" key="4">
    <source>
        <dbReference type="Google" id="ProtNLM"/>
    </source>
</evidence>
<accession>A0A2G6QK03</accession>
<proteinExistence type="predicted"/>
<dbReference type="Proteomes" id="UP000228484">
    <property type="component" value="Unassembled WGS sequence"/>
</dbReference>
<feature type="region of interest" description="Disordered" evidence="1">
    <location>
        <begin position="23"/>
        <end position="60"/>
    </location>
</feature>
<sequence length="195" mass="22156">MLKKWGVTLLIVALVAGCSSKTDTVKEETKNEEPKVEEKVEETKVEQVKEEPKVSSVEDEKEKRKKYVDNIIIIMDKTAMANDIIQKLLNQAESNPALFGDSKWKDAIINGYKAIGNDYDTLKTYPQQYIPDAYKQHHETLIKSYEVMMDSGTKILQAVNETNSDKMKEGLELRHKSKGLFDKYGNDLASVPDPK</sequence>
<evidence type="ECO:0000256" key="1">
    <source>
        <dbReference type="SAM" id="MobiDB-lite"/>
    </source>
</evidence>
<reference evidence="2 3" key="1">
    <citation type="submission" date="2017-09" db="EMBL/GenBank/DDBJ databases">
        <title>Biocontrol bacteria screening and application from spent mushroom substrate.</title>
        <authorList>
            <person name="Sun X."/>
        </authorList>
    </citation>
    <scope>NUCLEOTIDE SEQUENCE [LARGE SCALE GENOMIC DNA]</scope>
    <source>
        <strain evidence="2 3">100374</strain>
    </source>
</reference>
<evidence type="ECO:0000313" key="2">
    <source>
        <dbReference type="EMBL" id="PIE96670.1"/>
    </source>
</evidence>
<name>A0A2G6QK03_9BACI</name>
<organism evidence="2 3">
    <name type="scientific">Bacillus fungorum</name>
    <dbReference type="NCBI Taxonomy" id="2039284"/>
    <lineage>
        <taxon>Bacteria</taxon>
        <taxon>Bacillati</taxon>
        <taxon>Bacillota</taxon>
        <taxon>Bacilli</taxon>
        <taxon>Bacillales</taxon>
        <taxon>Bacillaceae</taxon>
        <taxon>Bacillus</taxon>
    </lineage>
</organism>
<keyword evidence="3" id="KW-1185">Reference proteome</keyword>